<dbReference type="GO" id="GO:0003735">
    <property type="term" value="F:structural constituent of ribosome"/>
    <property type="evidence" value="ECO:0007669"/>
    <property type="project" value="InterPro"/>
</dbReference>
<evidence type="ECO:0000256" key="5">
    <source>
        <dbReference type="ARBA" id="ARBA00023274"/>
    </source>
</evidence>
<accession>A0A8S4PTR6</accession>
<keyword evidence="3" id="KW-0689">Ribosomal protein</keyword>
<keyword evidence="2" id="KW-0809">Transit peptide</keyword>
<evidence type="ECO:0000256" key="2">
    <source>
        <dbReference type="ARBA" id="ARBA00022946"/>
    </source>
</evidence>
<dbReference type="AlphaFoldDB" id="A0A8S4PTR6"/>
<evidence type="ECO:0000313" key="10">
    <source>
        <dbReference type="Proteomes" id="UP000749559"/>
    </source>
</evidence>
<dbReference type="GO" id="GO:0005739">
    <property type="term" value="C:mitochondrion"/>
    <property type="evidence" value="ECO:0007669"/>
    <property type="project" value="UniProtKB-SubCell"/>
</dbReference>
<dbReference type="GO" id="GO:0005840">
    <property type="term" value="C:ribosome"/>
    <property type="evidence" value="ECO:0007669"/>
    <property type="project" value="UniProtKB-KW"/>
</dbReference>
<dbReference type="PANTHER" id="PTHR15889">
    <property type="entry name" value="MITOCHONDRIAL RIBOSOMAL PROTEIN L37"/>
    <property type="match status" value="1"/>
</dbReference>
<keyword evidence="10" id="KW-1185">Reference proteome</keyword>
<organism evidence="9 10">
    <name type="scientific">Owenia fusiformis</name>
    <name type="common">Polychaete worm</name>
    <dbReference type="NCBI Taxonomy" id="6347"/>
    <lineage>
        <taxon>Eukaryota</taxon>
        <taxon>Metazoa</taxon>
        <taxon>Spiralia</taxon>
        <taxon>Lophotrochozoa</taxon>
        <taxon>Annelida</taxon>
        <taxon>Polychaeta</taxon>
        <taxon>Sedentaria</taxon>
        <taxon>Canalipalpata</taxon>
        <taxon>Sabellida</taxon>
        <taxon>Oweniida</taxon>
        <taxon>Oweniidae</taxon>
        <taxon>Owenia</taxon>
    </lineage>
</organism>
<evidence type="ECO:0000256" key="8">
    <source>
        <dbReference type="ARBA" id="ARBA00041617"/>
    </source>
</evidence>
<keyword evidence="5" id="KW-0687">Ribonucleoprotein</keyword>
<evidence type="ECO:0000256" key="6">
    <source>
        <dbReference type="ARBA" id="ARBA00037985"/>
    </source>
</evidence>
<dbReference type="InterPro" id="IPR052482">
    <property type="entry name" value="mtLSU_mL37"/>
</dbReference>
<protein>
    <recommendedName>
        <fullName evidence="7">Large ribosomal subunit protein mL37</fullName>
    </recommendedName>
    <alternativeName>
        <fullName evidence="8">39S ribosomal protein L37, mitochondrial</fullName>
    </alternativeName>
</protein>
<dbReference type="InterPro" id="IPR010793">
    <property type="entry name" value="Ribosomal_mL37/mL65"/>
</dbReference>
<dbReference type="PANTHER" id="PTHR15889:SF2">
    <property type="entry name" value="LARGE RIBOSOMAL SUBUNIT PROTEIN ML37"/>
    <property type="match status" value="1"/>
</dbReference>
<dbReference type="GO" id="GO:1990904">
    <property type="term" value="C:ribonucleoprotein complex"/>
    <property type="evidence" value="ECO:0007669"/>
    <property type="project" value="UniProtKB-KW"/>
</dbReference>
<dbReference type="Pfam" id="PF07147">
    <property type="entry name" value="PDCD9"/>
    <property type="match status" value="1"/>
</dbReference>
<evidence type="ECO:0000313" key="9">
    <source>
        <dbReference type="EMBL" id="CAH1797547.1"/>
    </source>
</evidence>
<comment type="subcellular location">
    <subcellularLocation>
        <location evidence="1">Mitochondrion</location>
    </subcellularLocation>
</comment>
<dbReference type="GO" id="GO:0006412">
    <property type="term" value="P:translation"/>
    <property type="evidence" value="ECO:0007669"/>
    <property type="project" value="InterPro"/>
</dbReference>
<dbReference type="OrthoDB" id="5835618at2759"/>
<evidence type="ECO:0000256" key="4">
    <source>
        <dbReference type="ARBA" id="ARBA00023128"/>
    </source>
</evidence>
<dbReference type="EMBL" id="CAIIXF020000010">
    <property type="protein sequence ID" value="CAH1797547.1"/>
    <property type="molecule type" value="Genomic_DNA"/>
</dbReference>
<proteinExistence type="inferred from homology"/>
<dbReference type="Proteomes" id="UP000749559">
    <property type="component" value="Unassembled WGS sequence"/>
</dbReference>
<evidence type="ECO:0000256" key="1">
    <source>
        <dbReference type="ARBA" id="ARBA00004173"/>
    </source>
</evidence>
<evidence type="ECO:0000256" key="3">
    <source>
        <dbReference type="ARBA" id="ARBA00022980"/>
    </source>
</evidence>
<name>A0A8S4PTR6_OWEFU</name>
<comment type="caution">
    <text evidence="9">The sequence shown here is derived from an EMBL/GenBank/DDBJ whole genome shotgun (WGS) entry which is preliminary data.</text>
</comment>
<evidence type="ECO:0000256" key="7">
    <source>
        <dbReference type="ARBA" id="ARBA00039442"/>
    </source>
</evidence>
<comment type="similarity">
    <text evidence="6">Belongs to the mitochondrion-specific ribosomal protein mL37 family.</text>
</comment>
<keyword evidence="4" id="KW-0496">Mitochondrion</keyword>
<gene>
    <name evidence="9" type="ORF">OFUS_LOCUS21813</name>
</gene>
<sequence>MRLTISLQRTSMTWLKKQLWKVKKNYKVENVIPMAVYEKGINFENPTPNKTKTKRVPIHIPPPLSNPRKTLKEQKYYNEEPMLTFNQSTKMMEGLKQACILTKTMPIEGLPDSVHDLIGKESIPYQDELVQRAIMQANVWHTDMDKMPKRINKQKPGWRFKAEWGIKLENRSSMLVWDLLRICGVLGGKYSDLTLRRLTKNQLTGCIHTFENRQINISNASEAQVWAPRPLPQAMNTEDVDSTVTHQLPDIFPVSPFIDLPLVHLYENKTHTGWSNPKADSRFPHTMYITDNKWAKPEHKDARALMFLFAQAVAHSKEKYGMNIRQLPEPITNQCVYTDGAKFNFVTFQLNTLDTSNPDGIKNVVWIDRDNELYDRQLPFTQMMTRRTKYLDYDSAIFQKFLAMYLSGAVLTQ</sequence>
<reference evidence="9" key="1">
    <citation type="submission" date="2022-03" db="EMBL/GenBank/DDBJ databases">
        <authorList>
            <person name="Martin C."/>
        </authorList>
    </citation>
    <scope>NUCLEOTIDE SEQUENCE</scope>
</reference>